<evidence type="ECO:0000256" key="3">
    <source>
        <dbReference type="ARBA" id="ARBA00022679"/>
    </source>
</evidence>
<keyword evidence="6" id="KW-1185">Reference proteome</keyword>
<dbReference type="Gene3D" id="3.40.50.2000">
    <property type="entry name" value="Glycogen Phosphorylase B"/>
    <property type="match status" value="2"/>
</dbReference>
<comment type="caution">
    <text evidence="5">The sequence shown here is derived from an EMBL/GenBank/DDBJ whole genome shotgun (WGS) entry which is preliminary data.</text>
</comment>
<evidence type="ECO:0000313" key="6">
    <source>
        <dbReference type="Proteomes" id="UP000562124"/>
    </source>
</evidence>
<dbReference type="EMBL" id="JABCJJ010000002">
    <property type="protein sequence ID" value="NMR18963.1"/>
    <property type="molecule type" value="Genomic_DNA"/>
</dbReference>
<dbReference type="GO" id="GO:0016758">
    <property type="term" value="F:hexosyltransferase activity"/>
    <property type="evidence" value="ECO:0007669"/>
    <property type="project" value="TreeGrafter"/>
</dbReference>
<feature type="domain" description="Glycosyltransferase subfamily 4-like N-terminal" evidence="4">
    <location>
        <begin position="15"/>
        <end position="179"/>
    </location>
</feature>
<dbReference type="SUPFAM" id="SSF53756">
    <property type="entry name" value="UDP-Glycosyltransferase/glycogen phosphorylase"/>
    <property type="match status" value="1"/>
</dbReference>
<protein>
    <recommendedName>
        <fullName evidence="1">D-inositol 3-phosphate glycosyltransferase</fullName>
    </recommendedName>
</protein>
<accession>A0A7Y0QGC8</accession>
<evidence type="ECO:0000313" key="5">
    <source>
        <dbReference type="EMBL" id="NMR18963.1"/>
    </source>
</evidence>
<reference evidence="5 6" key="1">
    <citation type="submission" date="2020-04" db="EMBL/GenBank/DDBJ databases">
        <title>Sequencing and Assembly of C. fimi.</title>
        <authorList>
            <person name="Ramsey A.R."/>
        </authorList>
    </citation>
    <scope>NUCLEOTIDE SEQUENCE [LARGE SCALE GENOMIC DNA]</scope>
    <source>
        <strain evidence="5 6">SB</strain>
    </source>
</reference>
<dbReference type="GO" id="GO:1901137">
    <property type="term" value="P:carbohydrate derivative biosynthetic process"/>
    <property type="evidence" value="ECO:0007669"/>
    <property type="project" value="UniProtKB-ARBA"/>
</dbReference>
<dbReference type="Pfam" id="PF13439">
    <property type="entry name" value="Glyco_transf_4"/>
    <property type="match status" value="1"/>
</dbReference>
<dbReference type="Proteomes" id="UP000562124">
    <property type="component" value="Unassembled WGS sequence"/>
</dbReference>
<evidence type="ECO:0000259" key="4">
    <source>
        <dbReference type="Pfam" id="PF13439"/>
    </source>
</evidence>
<dbReference type="CDD" id="cd03801">
    <property type="entry name" value="GT4_PimA-like"/>
    <property type="match status" value="1"/>
</dbReference>
<dbReference type="RefSeq" id="WP_169322899.1">
    <property type="nucleotide sequence ID" value="NZ_JABCJJ010000002.1"/>
</dbReference>
<keyword evidence="3 5" id="KW-0808">Transferase</keyword>
<dbReference type="InterPro" id="IPR050194">
    <property type="entry name" value="Glycosyltransferase_grp1"/>
</dbReference>
<dbReference type="AlphaFoldDB" id="A0A7Y0QGC8"/>
<proteinExistence type="predicted"/>
<evidence type="ECO:0000256" key="2">
    <source>
        <dbReference type="ARBA" id="ARBA00022676"/>
    </source>
</evidence>
<evidence type="ECO:0000256" key="1">
    <source>
        <dbReference type="ARBA" id="ARBA00021292"/>
    </source>
</evidence>
<keyword evidence="2" id="KW-0328">Glycosyltransferase</keyword>
<sequence length="390" mass="41324">MLVAHVSDCYLPRTGGIESQVSDLAARQAATGHEVHVLTATLGPGGERGGVVDVERGVHVHRLGARMPSDLPVNPAQARLIATALRAVRPDVVHVHAGMLSPFAFDGARAALAQRLPVAVTWHCMLDGAVTALRTGARLTGWARQPLALSAVSEIAADRVEAVFGRPVAVVPNGLDLDRWVPDAATGSGTDPRPAGSRPLRLVSTMRLAPRKRAVPLVDAVAAAAARLAPGALTLDLVGSGPDRRKVERRVERHGLGGVVRVRGRLPREDLRAIYSRADVFLAPAVLEAFGIAALEARVAGLAVVARRQTGIATFVEHGTNGLLVDDDEGLADAVVQLARDRALLGRIRLRNAGNLPDLGWEQVMVAAQREYERARELRDGRGGEIAENA</sequence>
<dbReference type="PANTHER" id="PTHR45947">
    <property type="entry name" value="SULFOQUINOVOSYL TRANSFERASE SQD2"/>
    <property type="match status" value="1"/>
</dbReference>
<gene>
    <name evidence="5" type="ORF">HIR71_01770</name>
</gene>
<dbReference type="PANTHER" id="PTHR45947:SF3">
    <property type="entry name" value="SULFOQUINOVOSYL TRANSFERASE SQD2"/>
    <property type="match status" value="1"/>
</dbReference>
<dbReference type="InterPro" id="IPR028098">
    <property type="entry name" value="Glyco_trans_4-like_N"/>
</dbReference>
<name>A0A7Y0QGC8_CELFI</name>
<organism evidence="5 6">
    <name type="scientific">Cellulomonas fimi</name>
    <dbReference type="NCBI Taxonomy" id="1708"/>
    <lineage>
        <taxon>Bacteria</taxon>
        <taxon>Bacillati</taxon>
        <taxon>Actinomycetota</taxon>
        <taxon>Actinomycetes</taxon>
        <taxon>Micrococcales</taxon>
        <taxon>Cellulomonadaceae</taxon>
        <taxon>Cellulomonas</taxon>
    </lineage>
</organism>
<dbReference type="Pfam" id="PF13692">
    <property type="entry name" value="Glyco_trans_1_4"/>
    <property type="match status" value="1"/>
</dbReference>